<protein>
    <submittedName>
        <fullName evidence="4">Tryptophan-rich antigen</fullName>
    </submittedName>
</protein>
<evidence type="ECO:0000313" key="5">
    <source>
        <dbReference type="Proteomes" id="UP000195521"/>
    </source>
</evidence>
<evidence type="ECO:0000256" key="1">
    <source>
        <dbReference type="SAM" id="MobiDB-lite"/>
    </source>
</evidence>
<keyword evidence="2" id="KW-1133">Transmembrane helix</keyword>
<evidence type="ECO:0000313" key="4">
    <source>
        <dbReference type="EMBL" id="GAW79208.1"/>
    </source>
</evidence>
<keyword evidence="5" id="KW-1185">Reference proteome</keyword>
<keyword evidence="3" id="KW-0732">Signal</keyword>
<feature type="chain" id="PRO_5012123885" evidence="3">
    <location>
        <begin position="27"/>
        <end position="432"/>
    </location>
</feature>
<keyword evidence="2" id="KW-0812">Transmembrane</keyword>
<feature type="region of interest" description="Disordered" evidence="1">
    <location>
        <begin position="62"/>
        <end position="190"/>
    </location>
</feature>
<comment type="caution">
    <text evidence="4">The sequence shown here is derived from an EMBL/GenBank/DDBJ whole genome shotgun (WGS) entry which is preliminary data.</text>
</comment>
<dbReference type="GeneID" id="39745911"/>
<name>A0A1Y1JC09_PLAGO</name>
<feature type="signal peptide" evidence="3">
    <location>
        <begin position="1"/>
        <end position="26"/>
    </location>
</feature>
<organism evidence="4 5">
    <name type="scientific">Plasmodium gonderi</name>
    <dbReference type="NCBI Taxonomy" id="77519"/>
    <lineage>
        <taxon>Eukaryota</taxon>
        <taxon>Sar</taxon>
        <taxon>Alveolata</taxon>
        <taxon>Apicomplexa</taxon>
        <taxon>Aconoidasida</taxon>
        <taxon>Haemosporida</taxon>
        <taxon>Plasmodiidae</taxon>
        <taxon>Plasmodium</taxon>
        <taxon>Plasmodium (Plasmodium)</taxon>
    </lineage>
</organism>
<dbReference type="AlphaFoldDB" id="A0A1Y1JC09"/>
<dbReference type="EMBL" id="BDQF01000003">
    <property type="protein sequence ID" value="GAW79208.1"/>
    <property type="molecule type" value="Genomic_DNA"/>
</dbReference>
<feature type="transmembrane region" description="Helical" evidence="2">
    <location>
        <begin position="383"/>
        <end position="403"/>
    </location>
</feature>
<accession>A0A1Y1JC09</accession>
<dbReference type="Proteomes" id="UP000195521">
    <property type="component" value="Unassembled WGS sequence"/>
</dbReference>
<dbReference type="OrthoDB" id="383282at2759"/>
<gene>
    <name evidence="4" type="ORF">PGO_030060</name>
</gene>
<sequence>MTGRHLFSHFTKTLVILFSVYVYDYCKDDGCLNKSIVNVQKLNKSSRSKTIRLLARLDPLSQSNKTNLKTPPKGADLKKKEVKPPITKNQPKGADSKKKEVKPPITKNQPKGADSKKKELNPPNAKNQPKGADSKKKELNPPNAKNQPKGADSKKKELNPPNAKNQPKGADSKKKELNPPNAKNQPKGHVVKVAQKKAIDIKEFIITEIQETISQIMKLKEMPPQELLQLILVSLKEMAMCIVQILRNIIMELINFTIDKINKNKENLTKLRNLTPKDIMDYIKGKQNAITTELLKMKKMPPKELLDYIKTKILIKCKKIDAYCESRIFYRIDNLEKMKEEKIINQRIYLKALFKNIFYIFSVPLILYGTAFVIYKIQTNTFSNNFLIATSVVCLLMLLYIFIKLMKRDILKEGTEKPKFKDYTKAAKKLIM</sequence>
<evidence type="ECO:0000256" key="3">
    <source>
        <dbReference type="SAM" id="SignalP"/>
    </source>
</evidence>
<dbReference type="RefSeq" id="XP_028541797.1">
    <property type="nucleotide sequence ID" value="XM_028685996.1"/>
</dbReference>
<keyword evidence="2" id="KW-0472">Membrane</keyword>
<feature type="transmembrane region" description="Helical" evidence="2">
    <location>
        <begin position="357"/>
        <end position="377"/>
    </location>
</feature>
<evidence type="ECO:0000256" key="2">
    <source>
        <dbReference type="SAM" id="Phobius"/>
    </source>
</evidence>
<proteinExistence type="predicted"/>
<reference evidence="5" key="1">
    <citation type="submission" date="2017-04" db="EMBL/GenBank/DDBJ databases">
        <title>Plasmodium gonderi genome.</title>
        <authorList>
            <person name="Arisue N."/>
            <person name="Honma H."/>
            <person name="Kawai S."/>
            <person name="Tougan T."/>
            <person name="Tanabe K."/>
            <person name="Horii T."/>
        </authorList>
    </citation>
    <scope>NUCLEOTIDE SEQUENCE [LARGE SCALE GENOMIC DNA]</scope>
    <source>
        <strain evidence="5">ATCC 30045</strain>
    </source>
</reference>